<gene>
    <name evidence="4" type="ORF">J4G43_005290</name>
    <name evidence="3" type="ORF">J4G43_07490</name>
</gene>
<reference evidence="4 5" key="2">
    <citation type="journal article" date="2022" name="Int. J. Syst. Evol. Microbiol.">
        <title>Strains of Bradyrhizobium barranii sp. nov. associated with legumes native to Canada are symbionts of soybeans and belong to different subspecies (subsp. barranii subsp. nov. and subsp. apii subsp. nov.) and symbiovars (sv. glycinearum and sv. septentrionale).</title>
        <authorList>
            <person name="Bromfield E.S.P."/>
            <person name="Cloutier S."/>
            <person name="Wasai-Hara S."/>
            <person name="Minamisawa K."/>
        </authorList>
    </citation>
    <scope>NUCLEOTIDE SEQUENCE [LARGE SCALE GENOMIC DNA]</scope>
    <source>
        <strain evidence="4 5">144S4</strain>
    </source>
</reference>
<organism evidence="3">
    <name type="scientific">Bradyrhizobium barranii subsp. barranii</name>
    <dbReference type="NCBI Taxonomy" id="2823807"/>
    <lineage>
        <taxon>Bacteria</taxon>
        <taxon>Pseudomonadati</taxon>
        <taxon>Pseudomonadota</taxon>
        <taxon>Alphaproteobacteria</taxon>
        <taxon>Hyphomicrobiales</taxon>
        <taxon>Nitrobacteraceae</taxon>
        <taxon>Bradyrhizobium</taxon>
        <taxon>Bradyrhizobium barranii</taxon>
    </lineage>
</organism>
<keyword evidence="2" id="KW-1133">Transmembrane helix</keyword>
<protein>
    <submittedName>
        <fullName evidence="3">Uncharacterized protein</fullName>
    </submittedName>
</protein>
<dbReference type="KEGG" id="bban:J4G43_005290"/>
<accession>A0A939M0L7</accession>
<feature type="region of interest" description="Disordered" evidence="1">
    <location>
        <begin position="234"/>
        <end position="253"/>
    </location>
</feature>
<sequence>MDMLSTLFALVGYVVVGVGAVGAFVWWLFRTFSEKWLNAKFEERLAAYKHEQQKELEHLKFEINAQMDRATKLHQKEFEALPEAWARLMDAHGMTVSLVSRYQSHPDLNRMRPDQLEDFIVHSKLAEWQRQLVRDADDKTNAYRNQIEPFKIARTRKASRKFYLYFRKNGIFIREPIKQKFEALDQLMLSAMSEHEMNFQHKTREFKSIDRLASDGEKMVKALEGEVQKRLWDSTRQETDSSSAVSDNVISNV</sequence>
<evidence type="ECO:0000313" key="5">
    <source>
        <dbReference type="Proteomes" id="UP000664702"/>
    </source>
</evidence>
<dbReference type="AlphaFoldDB" id="A0A939M0L7"/>
<dbReference type="RefSeq" id="WP_028153440.1">
    <property type="nucleotide sequence ID" value="NZ_CP086136.1"/>
</dbReference>
<feature type="compositionally biased region" description="Polar residues" evidence="1">
    <location>
        <begin position="240"/>
        <end position="253"/>
    </location>
</feature>
<reference evidence="3" key="1">
    <citation type="submission" date="2021-03" db="EMBL/GenBank/DDBJ databases">
        <title>Whole Genome Sequence of Bradyrhizobium sp. Strain 144S4.</title>
        <authorList>
            <person name="Bromfield E.S.P."/>
            <person name="Cloutier S."/>
        </authorList>
    </citation>
    <scope>NUCLEOTIDE SEQUENCE [LARGE SCALE GENOMIC DNA]</scope>
    <source>
        <strain evidence="3">144S4</strain>
    </source>
</reference>
<keyword evidence="2" id="KW-0472">Membrane</keyword>
<feature type="transmembrane region" description="Helical" evidence="2">
    <location>
        <begin position="6"/>
        <end position="29"/>
    </location>
</feature>
<keyword evidence="2" id="KW-0812">Transmembrane</keyword>
<evidence type="ECO:0000313" key="4">
    <source>
        <dbReference type="EMBL" id="UEM13724.1"/>
    </source>
</evidence>
<evidence type="ECO:0000256" key="2">
    <source>
        <dbReference type="SAM" id="Phobius"/>
    </source>
</evidence>
<evidence type="ECO:0000256" key="1">
    <source>
        <dbReference type="SAM" id="MobiDB-lite"/>
    </source>
</evidence>
<proteinExistence type="predicted"/>
<dbReference type="EMBL" id="CP086136">
    <property type="protein sequence ID" value="UEM13724.1"/>
    <property type="molecule type" value="Genomic_DNA"/>
</dbReference>
<name>A0A939M0L7_9BRAD</name>
<evidence type="ECO:0000313" key="3">
    <source>
        <dbReference type="EMBL" id="MBO1860817.1"/>
    </source>
</evidence>
<dbReference type="EMBL" id="JAGEMI010000001">
    <property type="protein sequence ID" value="MBO1860817.1"/>
    <property type="molecule type" value="Genomic_DNA"/>
</dbReference>
<dbReference type="Proteomes" id="UP000664702">
    <property type="component" value="Chromosome"/>
</dbReference>